<name>A0ABV0RB37_9TELE</name>
<evidence type="ECO:0000313" key="2">
    <source>
        <dbReference type="EMBL" id="MEQ2205368.1"/>
    </source>
</evidence>
<gene>
    <name evidence="2" type="ORF">XENOCAPTIV_023655</name>
</gene>
<protein>
    <submittedName>
        <fullName evidence="2">Uncharacterized protein</fullName>
    </submittedName>
</protein>
<reference evidence="2 3" key="1">
    <citation type="submission" date="2021-06" db="EMBL/GenBank/DDBJ databases">
        <authorList>
            <person name="Palmer J.M."/>
        </authorList>
    </citation>
    <scope>NUCLEOTIDE SEQUENCE [LARGE SCALE GENOMIC DNA]</scope>
    <source>
        <strain evidence="2 3">XC_2019</strain>
        <tissue evidence="2">Muscle</tissue>
    </source>
</reference>
<evidence type="ECO:0000256" key="1">
    <source>
        <dbReference type="SAM" id="MobiDB-lite"/>
    </source>
</evidence>
<feature type="compositionally biased region" description="Pro residues" evidence="1">
    <location>
        <begin position="18"/>
        <end position="30"/>
    </location>
</feature>
<feature type="region of interest" description="Disordered" evidence="1">
    <location>
        <begin position="1"/>
        <end position="69"/>
    </location>
</feature>
<dbReference type="EMBL" id="JAHRIN010042064">
    <property type="protein sequence ID" value="MEQ2205368.1"/>
    <property type="molecule type" value="Genomic_DNA"/>
</dbReference>
<proteinExistence type="predicted"/>
<comment type="caution">
    <text evidence="2">The sequence shown here is derived from an EMBL/GenBank/DDBJ whole genome shotgun (WGS) entry which is preliminary data.</text>
</comment>
<sequence length="192" mass="20684">MVEQSDRAPLLDWEEIPPPDPNQAAQPPPEPQRDEGTAAAGKTSHPSGRRTPTCIASGTGWSRSSCTVTSTNPITAVPTAVTYSPSRNITAVVVSRDKPSGCGFGRPEPVGTDRSYPFPGITARDQWEEKDQIVAVFVVTFDTRSGLHVLKQEDIDSYLFAGEDPNSGVSDLYNPKSQPWLQCSLLVSTIGN</sequence>
<feature type="compositionally biased region" description="Polar residues" evidence="1">
    <location>
        <begin position="54"/>
        <end position="69"/>
    </location>
</feature>
<accession>A0ABV0RB37</accession>
<organism evidence="2 3">
    <name type="scientific">Xenoophorus captivus</name>
    <dbReference type="NCBI Taxonomy" id="1517983"/>
    <lineage>
        <taxon>Eukaryota</taxon>
        <taxon>Metazoa</taxon>
        <taxon>Chordata</taxon>
        <taxon>Craniata</taxon>
        <taxon>Vertebrata</taxon>
        <taxon>Euteleostomi</taxon>
        <taxon>Actinopterygii</taxon>
        <taxon>Neopterygii</taxon>
        <taxon>Teleostei</taxon>
        <taxon>Neoteleostei</taxon>
        <taxon>Acanthomorphata</taxon>
        <taxon>Ovalentaria</taxon>
        <taxon>Atherinomorphae</taxon>
        <taxon>Cyprinodontiformes</taxon>
        <taxon>Goodeidae</taxon>
        <taxon>Xenoophorus</taxon>
    </lineage>
</organism>
<keyword evidence="3" id="KW-1185">Reference proteome</keyword>
<dbReference type="Proteomes" id="UP001434883">
    <property type="component" value="Unassembled WGS sequence"/>
</dbReference>
<evidence type="ECO:0000313" key="3">
    <source>
        <dbReference type="Proteomes" id="UP001434883"/>
    </source>
</evidence>